<dbReference type="AlphaFoldDB" id="A0A183GF21"/>
<reference evidence="3 4" key="1">
    <citation type="submission" date="2018-11" db="EMBL/GenBank/DDBJ databases">
        <authorList>
            <consortium name="Pathogen Informatics"/>
        </authorList>
    </citation>
    <scope>NUCLEOTIDE SEQUENCE [LARGE SCALE GENOMIC DNA]</scope>
</reference>
<accession>A0A3P8CSP8</accession>
<dbReference type="Gene3D" id="1.10.10.1450">
    <property type="match status" value="1"/>
</dbReference>
<feature type="domain" description="Mos1 transposase HTH" evidence="2">
    <location>
        <begin position="153"/>
        <end position="179"/>
    </location>
</feature>
<dbReference type="EMBL" id="UZAH01032580">
    <property type="protein sequence ID" value="VDP22684.1"/>
    <property type="molecule type" value="Genomic_DNA"/>
</dbReference>
<dbReference type="WBParaSite" id="HPBE_0002097001-mRNA-1">
    <property type="protein sequence ID" value="HPBE_0002097001-mRNA-1"/>
    <property type="gene ID" value="HPBE_0002097001"/>
</dbReference>
<protein>
    <submittedName>
        <fullName evidence="5">HTH_48 domain-containing protein</fullName>
    </submittedName>
</protein>
<accession>A0A183GF21</accession>
<reference evidence="5" key="2">
    <citation type="submission" date="2019-09" db="UniProtKB">
        <authorList>
            <consortium name="WormBaseParasite"/>
        </authorList>
    </citation>
    <scope>IDENTIFICATION</scope>
</reference>
<evidence type="ECO:0000313" key="3">
    <source>
        <dbReference type="EMBL" id="VDP22684.1"/>
    </source>
</evidence>
<sequence>MSEAPKDPSEQQADAMDVEIANGETSQPVESQSIVNTFISSLEIVEKLVLELHDALENLHEEAHKKQVAANKAKNEIATVENQLRALLTMTDFTGVLKLNRVSSQPQPKGNATPRSHLVQMECGVREGKHMIRANFWSRVAGTDKESLQSGVRVCLLYDFKQGRTAAESHRILSEVFGVTKFHDDVNGSDGFNVSETMMRALKAENINGVLKLWIPRN</sequence>
<feature type="coiled-coil region" evidence="1">
    <location>
        <begin position="42"/>
        <end position="90"/>
    </location>
</feature>
<keyword evidence="1" id="KW-0175">Coiled coil</keyword>
<dbReference type="Proteomes" id="UP000050761">
    <property type="component" value="Unassembled WGS sequence"/>
</dbReference>
<evidence type="ECO:0000256" key="1">
    <source>
        <dbReference type="SAM" id="Coils"/>
    </source>
</evidence>
<dbReference type="OrthoDB" id="5951731at2759"/>
<evidence type="ECO:0000259" key="2">
    <source>
        <dbReference type="Pfam" id="PF17906"/>
    </source>
</evidence>
<keyword evidence="4" id="KW-1185">Reference proteome</keyword>
<proteinExistence type="predicted"/>
<dbReference type="Pfam" id="PF17906">
    <property type="entry name" value="HTH_48"/>
    <property type="match status" value="1"/>
</dbReference>
<dbReference type="InterPro" id="IPR041426">
    <property type="entry name" value="Mos1_HTH"/>
</dbReference>
<evidence type="ECO:0000313" key="5">
    <source>
        <dbReference type="WBParaSite" id="HPBE_0002097001-mRNA-1"/>
    </source>
</evidence>
<organism evidence="4 5">
    <name type="scientific">Heligmosomoides polygyrus</name>
    <name type="common">Parasitic roundworm</name>
    <dbReference type="NCBI Taxonomy" id="6339"/>
    <lineage>
        <taxon>Eukaryota</taxon>
        <taxon>Metazoa</taxon>
        <taxon>Ecdysozoa</taxon>
        <taxon>Nematoda</taxon>
        <taxon>Chromadorea</taxon>
        <taxon>Rhabditida</taxon>
        <taxon>Rhabditina</taxon>
        <taxon>Rhabditomorpha</taxon>
        <taxon>Strongyloidea</taxon>
        <taxon>Heligmosomidae</taxon>
        <taxon>Heligmosomoides</taxon>
    </lineage>
</organism>
<name>A0A183GF21_HELPZ</name>
<gene>
    <name evidence="3" type="ORF">HPBE_LOCUS20969</name>
</gene>
<evidence type="ECO:0000313" key="4">
    <source>
        <dbReference type="Proteomes" id="UP000050761"/>
    </source>
</evidence>